<protein>
    <recommendedName>
        <fullName evidence="3">DUF1788 domain-containing protein</fullName>
    </recommendedName>
</protein>
<dbReference type="Pfam" id="PF08747">
    <property type="entry name" value="BrxB"/>
    <property type="match status" value="1"/>
</dbReference>
<comment type="caution">
    <text evidence="1">The sequence shown here is derived from an EMBL/GenBank/DDBJ whole genome shotgun (WGS) entry which is preliminary data.</text>
</comment>
<accession>A0A512B0S4</accession>
<keyword evidence="2" id="KW-1185">Reference proteome</keyword>
<proteinExistence type="predicted"/>
<dbReference type="OrthoDB" id="1093513at2"/>
<name>A0A512B0S4_9BACT</name>
<evidence type="ECO:0000313" key="1">
    <source>
        <dbReference type="EMBL" id="GEO05552.1"/>
    </source>
</evidence>
<dbReference type="RefSeq" id="WP_146899775.1">
    <property type="nucleotide sequence ID" value="NZ_BJYS01000024.1"/>
</dbReference>
<evidence type="ECO:0008006" key="3">
    <source>
        <dbReference type="Google" id="ProtNLM"/>
    </source>
</evidence>
<dbReference type="Proteomes" id="UP000321532">
    <property type="component" value="Unassembled WGS sequence"/>
</dbReference>
<gene>
    <name evidence="1" type="ORF">AAE02nite_32160</name>
</gene>
<organism evidence="1 2">
    <name type="scientific">Adhaeribacter aerolatus</name>
    <dbReference type="NCBI Taxonomy" id="670289"/>
    <lineage>
        <taxon>Bacteria</taxon>
        <taxon>Pseudomonadati</taxon>
        <taxon>Bacteroidota</taxon>
        <taxon>Cytophagia</taxon>
        <taxon>Cytophagales</taxon>
        <taxon>Hymenobacteraceae</taxon>
        <taxon>Adhaeribacter</taxon>
    </lineage>
</organism>
<reference evidence="1 2" key="1">
    <citation type="submission" date="2019-07" db="EMBL/GenBank/DDBJ databases">
        <title>Whole genome shotgun sequence of Adhaeribacter aerolatus NBRC 106133.</title>
        <authorList>
            <person name="Hosoyama A."/>
            <person name="Uohara A."/>
            <person name="Ohji S."/>
            <person name="Ichikawa N."/>
        </authorList>
    </citation>
    <scope>NUCLEOTIDE SEQUENCE [LARGE SCALE GENOMIC DNA]</scope>
    <source>
        <strain evidence="1 2">NBRC 106133</strain>
    </source>
</reference>
<evidence type="ECO:0000313" key="2">
    <source>
        <dbReference type="Proteomes" id="UP000321532"/>
    </source>
</evidence>
<dbReference type="EMBL" id="BJYS01000024">
    <property type="protein sequence ID" value="GEO05552.1"/>
    <property type="molecule type" value="Genomic_DNA"/>
</dbReference>
<sequence>MTITQLYEQLANKDFQDPTTGNLYFPAYMYMYDPEQEYQIQAEIQNIRDRLYRPNSYLNVLVIDIFQEFLSFLKGNNFGKKTKYEFFLEQETIKPEKVDESLKRDANSDRFINYLHTRIQEHFSVSGDFEVGYVLVHGFGAIFPYLRASKFLNNFEKYISSRYKIILFYPGEAKEHYNLFGLLNDENLYRAIKLLN</sequence>
<dbReference type="InterPro" id="IPR014858">
    <property type="entry name" value="BrxB"/>
</dbReference>
<dbReference type="AlphaFoldDB" id="A0A512B0S4"/>